<feature type="compositionally biased region" description="Basic and acidic residues" evidence="11">
    <location>
        <begin position="675"/>
        <end position="687"/>
    </location>
</feature>
<dbReference type="Pfam" id="PF00096">
    <property type="entry name" value="zf-C2H2"/>
    <property type="match status" value="7"/>
</dbReference>
<reference evidence="13" key="1">
    <citation type="submission" date="2015-02" db="EMBL/GenBank/DDBJ databases">
        <title>Evolution of Prdm genes in animals: insights from comparative genomics.</title>
        <authorList>
            <person name="Vervoort M."/>
            <person name="Meulemeester D."/>
            <person name="Behague J."/>
            <person name="Kerner P."/>
        </authorList>
    </citation>
    <scope>NUCLEOTIDE SEQUENCE</scope>
    <source>
        <tissue evidence="13">Whole organism</tissue>
    </source>
</reference>
<dbReference type="FunFam" id="3.30.160.60:FF:000159">
    <property type="entry name" value="Mds1 and evi1 complex locus protein"/>
    <property type="match status" value="1"/>
</dbReference>
<keyword evidence="6" id="KW-0805">Transcription regulation</keyword>
<dbReference type="InterPro" id="IPR013087">
    <property type="entry name" value="Znf_C2H2_type"/>
</dbReference>
<comment type="subcellular location">
    <subcellularLocation>
        <location evidence="1">Nucleus</location>
    </subcellularLocation>
</comment>
<dbReference type="InterPro" id="IPR036236">
    <property type="entry name" value="Znf_C2H2_sf"/>
</dbReference>
<evidence type="ECO:0000256" key="8">
    <source>
        <dbReference type="ARBA" id="ARBA00023163"/>
    </source>
</evidence>
<feature type="compositionally biased region" description="Acidic residues" evidence="11">
    <location>
        <begin position="731"/>
        <end position="743"/>
    </location>
</feature>
<dbReference type="PROSITE" id="PS50157">
    <property type="entry name" value="ZINC_FINGER_C2H2_2"/>
    <property type="match status" value="7"/>
</dbReference>
<gene>
    <name evidence="13" type="primary">16</name>
    <name evidence="13" type="synonym">Pdu-Prdm3</name>
</gene>
<evidence type="ECO:0000256" key="2">
    <source>
        <dbReference type="ARBA" id="ARBA00022723"/>
    </source>
</evidence>
<feature type="domain" description="C2H2-type" evidence="12">
    <location>
        <begin position="84"/>
        <end position="111"/>
    </location>
</feature>
<accession>A0A0D6E284</accession>
<keyword evidence="8" id="KW-0804">Transcription</keyword>
<evidence type="ECO:0000256" key="11">
    <source>
        <dbReference type="SAM" id="MobiDB-lite"/>
    </source>
</evidence>
<name>A0A0D6E284_PLADU</name>
<feature type="domain" description="C2H2-type" evidence="12">
    <location>
        <begin position="27"/>
        <end position="55"/>
    </location>
</feature>
<organism evidence="13">
    <name type="scientific">Platynereis dumerilii</name>
    <name type="common">Dumeril's clam worm</name>
    <dbReference type="NCBI Taxonomy" id="6359"/>
    <lineage>
        <taxon>Eukaryota</taxon>
        <taxon>Metazoa</taxon>
        <taxon>Spiralia</taxon>
        <taxon>Lophotrochozoa</taxon>
        <taxon>Annelida</taxon>
        <taxon>Polychaeta</taxon>
        <taxon>Errantia</taxon>
        <taxon>Phyllodocida</taxon>
        <taxon>Nereididae</taxon>
        <taxon>Platynereis</taxon>
    </lineage>
</organism>
<feature type="domain" description="C2H2-type" evidence="12">
    <location>
        <begin position="515"/>
        <end position="542"/>
    </location>
</feature>
<feature type="compositionally biased region" description="Basic and acidic residues" evidence="11">
    <location>
        <begin position="238"/>
        <end position="290"/>
    </location>
</feature>
<feature type="domain" description="C2H2-type" evidence="12">
    <location>
        <begin position="113"/>
        <end position="145"/>
    </location>
</feature>
<evidence type="ECO:0000256" key="3">
    <source>
        <dbReference type="ARBA" id="ARBA00022737"/>
    </source>
</evidence>
<proteinExistence type="evidence at transcript level"/>
<evidence type="ECO:0000256" key="7">
    <source>
        <dbReference type="ARBA" id="ARBA00023125"/>
    </source>
</evidence>
<feature type="region of interest" description="Disordered" evidence="11">
    <location>
        <begin position="670"/>
        <end position="705"/>
    </location>
</feature>
<dbReference type="Gene3D" id="3.30.160.60">
    <property type="entry name" value="Classic Zinc Finger"/>
    <property type="match status" value="6"/>
</dbReference>
<dbReference type="PANTHER" id="PTHR24376:SF245">
    <property type="entry name" value="ZINC FINGER PROTEIN 11"/>
    <property type="match status" value="1"/>
</dbReference>
<dbReference type="EMBL" id="LN811424">
    <property type="protein sequence ID" value="CEP16103.1"/>
    <property type="molecule type" value="mRNA"/>
</dbReference>
<evidence type="ECO:0000313" key="13">
    <source>
        <dbReference type="EMBL" id="CEP16103.1"/>
    </source>
</evidence>
<dbReference type="GO" id="GO:0000978">
    <property type="term" value="F:RNA polymerase II cis-regulatory region sequence-specific DNA binding"/>
    <property type="evidence" value="ECO:0007669"/>
    <property type="project" value="TreeGrafter"/>
</dbReference>
<feature type="compositionally biased region" description="Basic and acidic residues" evidence="11">
    <location>
        <begin position="719"/>
        <end position="730"/>
    </location>
</feature>
<keyword evidence="9" id="KW-0539">Nucleus</keyword>
<dbReference type="PROSITE" id="PS00028">
    <property type="entry name" value="ZINC_FINGER_C2H2_1"/>
    <property type="match status" value="6"/>
</dbReference>
<dbReference type="GO" id="GO:0005634">
    <property type="term" value="C:nucleus"/>
    <property type="evidence" value="ECO:0007669"/>
    <property type="project" value="UniProtKB-SubCell"/>
</dbReference>
<dbReference type="FunFam" id="3.30.160.60:FF:000126">
    <property type="entry name" value="Mds1 and evi1 complex locus protein"/>
    <property type="match status" value="1"/>
</dbReference>
<evidence type="ECO:0000256" key="1">
    <source>
        <dbReference type="ARBA" id="ARBA00004123"/>
    </source>
</evidence>
<feature type="region of interest" description="Disordered" evidence="11">
    <location>
        <begin position="224"/>
        <end position="366"/>
    </location>
</feature>
<feature type="compositionally biased region" description="Low complexity" evidence="11">
    <location>
        <begin position="335"/>
        <end position="358"/>
    </location>
</feature>
<keyword evidence="4 10" id="KW-0863">Zinc-finger</keyword>
<feature type="compositionally biased region" description="Basic and acidic residues" evidence="11">
    <location>
        <begin position="768"/>
        <end position="778"/>
    </location>
</feature>
<dbReference type="SMART" id="SM00355">
    <property type="entry name" value="ZnF_C2H2"/>
    <property type="match status" value="7"/>
</dbReference>
<keyword evidence="3" id="KW-0677">Repeat</keyword>
<evidence type="ECO:0000256" key="10">
    <source>
        <dbReference type="PROSITE-ProRule" id="PRU00042"/>
    </source>
</evidence>
<dbReference type="AlphaFoldDB" id="A0A0D6E284"/>
<dbReference type="GO" id="GO:0008270">
    <property type="term" value="F:zinc ion binding"/>
    <property type="evidence" value="ECO:0007669"/>
    <property type="project" value="UniProtKB-KW"/>
</dbReference>
<keyword evidence="7" id="KW-0238">DNA-binding</keyword>
<feature type="region of interest" description="Disordered" evidence="11">
    <location>
        <begin position="147"/>
        <end position="166"/>
    </location>
</feature>
<dbReference type="PANTHER" id="PTHR24376">
    <property type="entry name" value="ZINC FINGER PROTEIN"/>
    <property type="match status" value="1"/>
</dbReference>
<sequence length="794" mass="90099">MLKERSEDSDHHSDSSRDLSLGGLREFPCENCERTFTDPSNLQRHIRVQHVGARSHACTECGKTFATSSGLKQHQHIHSSVKPFQCEVCLKAYTQFSNLCRHKRMHADCRQQIKCKDCGQAFSTMTSLSKHKRFCEGILRSGGRFAMPPTHHAGHGGDSKPSILSPTNPAAALSAYMNMYGPRPPFPFYQPFSTGMPVFPGTHPFPPMMGDNKLLAMKRIKLSPRPNGMASPIAESTPKLERQESRENRQDSRDEQSREDVTSPINSRDRETDRETENERESDRDEDRRKSISSSSSGGDQPLDLSSKSFKVQKEQENTPRKTHIFGSGLPAPEAKSPVPATPPTASTTSSSLSEAPPKVSIPEKPLPVMPHFPGYNHLMQNHQMNHQMMMEMKEKMMQDAAARMMVFQQQQQQQQEQQQKQGLPITPLSTYPMLPYIGRDMKMLPMSKMDVSKMADFKMMEFPYNQINPLHSHAMSNHMSPLNSALGGRGLSSHISPMHHPMSHMNPNKLKERYGCKFCGKVFPRSANLTRHLRTHTGEQPYRCKFCERSFSISSNLQRHVRNIHNKEKPFRCHICDRSFGQQTNLDRHLKKHETEGPHLTDTPPPSHDLEVEDKDDSYFDDIRNFMDKTRDKDSSHSDKDLEKDLKEIRGIRSISSINTIRAMRGLSPTNDYEATRQDYDCRSSPDRSTSFATASPDRNSHYDSIDANFSITAQLEKQSRLDDKRSSDELEDEELDMDMDDTPSKRSRLENNNVEDSGISITNGYHDNRDSSDLHDPIPVSKVSITAPLACS</sequence>
<evidence type="ECO:0000256" key="9">
    <source>
        <dbReference type="ARBA" id="ARBA00023242"/>
    </source>
</evidence>
<dbReference type="FunFam" id="3.30.160.60:FF:000150">
    <property type="entry name" value="Mds1 and evi1 complex locus protein"/>
    <property type="match status" value="1"/>
</dbReference>
<feature type="domain" description="C2H2-type" evidence="12">
    <location>
        <begin position="543"/>
        <end position="571"/>
    </location>
</feature>
<feature type="domain" description="C2H2-type" evidence="12">
    <location>
        <begin position="56"/>
        <end position="83"/>
    </location>
</feature>
<feature type="domain" description="C2H2-type" evidence="12">
    <location>
        <begin position="572"/>
        <end position="599"/>
    </location>
</feature>
<evidence type="ECO:0000256" key="4">
    <source>
        <dbReference type="ARBA" id="ARBA00022771"/>
    </source>
</evidence>
<dbReference type="SMR" id="A0A0D6E284"/>
<feature type="region of interest" description="Disordered" evidence="11">
    <location>
        <begin position="595"/>
        <end position="615"/>
    </location>
</feature>
<evidence type="ECO:0000256" key="5">
    <source>
        <dbReference type="ARBA" id="ARBA00022833"/>
    </source>
</evidence>
<dbReference type="SUPFAM" id="SSF57667">
    <property type="entry name" value="beta-beta-alpha zinc fingers"/>
    <property type="match status" value="4"/>
</dbReference>
<feature type="region of interest" description="Disordered" evidence="11">
    <location>
        <begin position="719"/>
        <end position="794"/>
    </location>
</feature>
<dbReference type="GO" id="GO:0001228">
    <property type="term" value="F:DNA-binding transcription activator activity, RNA polymerase II-specific"/>
    <property type="evidence" value="ECO:0007669"/>
    <property type="project" value="TreeGrafter"/>
</dbReference>
<protein>
    <submittedName>
        <fullName evidence="13">PRDM3/16</fullName>
    </submittedName>
</protein>
<keyword evidence="2" id="KW-0479">Metal-binding</keyword>
<keyword evidence="5" id="KW-0862">Zinc</keyword>
<dbReference type="FunFam" id="3.30.160.60:FF:000929">
    <property type="entry name" value="Uncharacterized protein, isoform B"/>
    <property type="match status" value="1"/>
</dbReference>
<feature type="compositionally biased region" description="Polar residues" evidence="11">
    <location>
        <begin position="752"/>
        <end position="767"/>
    </location>
</feature>
<evidence type="ECO:0000259" key="12">
    <source>
        <dbReference type="PROSITE" id="PS50157"/>
    </source>
</evidence>
<dbReference type="FunFam" id="3.30.160.60:FF:000112">
    <property type="entry name" value="Mds1 and evi1 complex locus protein"/>
    <property type="match status" value="1"/>
</dbReference>
<evidence type="ECO:0000256" key="6">
    <source>
        <dbReference type="ARBA" id="ARBA00023015"/>
    </source>
</evidence>
<feature type="compositionally biased region" description="Polar residues" evidence="11">
    <location>
        <begin position="688"/>
        <end position="699"/>
    </location>
</feature>